<evidence type="ECO:0000256" key="1">
    <source>
        <dbReference type="ARBA" id="ARBA00022999"/>
    </source>
</evidence>
<dbReference type="PANTHER" id="PTHR19969">
    <property type="entry name" value="SH2-SH3 ADAPTOR PROTEIN-RELATED"/>
    <property type="match status" value="1"/>
</dbReference>
<dbReference type="GO" id="GO:0007167">
    <property type="term" value="P:enzyme-linked receptor protein signaling pathway"/>
    <property type="evidence" value="ECO:0007669"/>
    <property type="project" value="TreeGrafter"/>
</dbReference>
<dbReference type="GO" id="GO:0030971">
    <property type="term" value="F:receptor tyrosine kinase binding"/>
    <property type="evidence" value="ECO:0007669"/>
    <property type="project" value="TreeGrafter"/>
</dbReference>
<dbReference type="PANTHER" id="PTHR19969:SF15">
    <property type="entry name" value="SRC-LIKE-ADAPTER 2 ISOFORM X1"/>
    <property type="match status" value="1"/>
</dbReference>
<keyword evidence="5" id="KW-1185">Reference proteome</keyword>
<evidence type="ECO:0000259" key="3">
    <source>
        <dbReference type="PROSITE" id="PS50001"/>
    </source>
</evidence>
<evidence type="ECO:0000313" key="4">
    <source>
        <dbReference type="EMBL" id="CAD7277375.1"/>
    </source>
</evidence>
<name>A0A7R9GCK1_9CRUS</name>
<feature type="domain" description="SH2" evidence="3">
    <location>
        <begin position="13"/>
        <end position="81"/>
    </location>
</feature>
<dbReference type="InterPro" id="IPR000980">
    <property type="entry name" value="SH2"/>
</dbReference>
<gene>
    <name evidence="4" type="ORF">NMOB1V02_LOCUS5109</name>
</gene>
<dbReference type="PRINTS" id="PR00401">
    <property type="entry name" value="SH2DOMAIN"/>
</dbReference>
<dbReference type="GO" id="GO:0035591">
    <property type="term" value="F:signaling adaptor activity"/>
    <property type="evidence" value="ECO:0007669"/>
    <property type="project" value="TreeGrafter"/>
</dbReference>
<dbReference type="AlphaFoldDB" id="A0A7R9GCK1"/>
<proteinExistence type="predicted"/>
<keyword evidence="1 2" id="KW-0727">SH2 domain</keyword>
<dbReference type="Pfam" id="PF00017">
    <property type="entry name" value="SH2"/>
    <property type="match status" value="1"/>
</dbReference>
<accession>A0A7R9GCK1</accession>
<dbReference type="InterPro" id="IPR036860">
    <property type="entry name" value="SH2_dom_sf"/>
</dbReference>
<dbReference type="InterPro" id="IPR051184">
    <property type="entry name" value="Tyrosine-phos_adapter"/>
</dbReference>
<protein>
    <recommendedName>
        <fullName evidence="3">SH2 domain-containing protein</fullName>
    </recommendedName>
</protein>
<dbReference type="OrthoDB" id="28230at2759"/>
<evidence type="ECO:0000256" key="2">
    <source>
        <dbReference type="PROSITE-ProRule" id="PRU00191"/>
    </source>
</evidence>
<dbReference type="EMBL" id="CAJPEX010000887">
    <property type="protein sequence ID" value="CAG0917527.1"/>
    <property type="molecule type" value="Genomic_DNA"/>
</dbReference>
<dbReference type="EMBL" id="OA882924">
    <property type="protein sequence ID" value="CAD7277375.1"/>
    <property type="molecule type" value="Genomic_DNA"/>
</dbReference>
<dbReference type="Proteomes" id="UP000678499">
    <property type="component" value="Unassembled WGS sequence"/>
</dbReference>
<sequence length="81" mass="9338">MHHANVKVFPPRWYFGKIKRIEAEKKLLMPNNSHGAFLIRDSESRRNDYSLSGESSAEEICILDYPALRVFVGSVRMRSSP</sequence>
<organism evidence="4">
    <name type="scientific">Notodromas monacha</name>
    <dbReference type="NCBI Taxonomy" id="399045"/>
    <lineage>
        <taxon>Eukaryota</taxon>
        <taxon>Metazoa</taxon>
        <taxon>Ecdysozoa</taxon>
        <taxon>Arthropoda</taxon>
        <taxon>Crustacea</taxon>
        <taxon>Oligostraca</taxon>
        <taxon>Ostracoda</taxon>
        <taxon>Podocopa</taxon>
        <taxon>Podocopida</taxon>
        <taxon>Cypridocopina</taxon>
        <taxon>Cypridoidea</taxon>
        <taxon>Cyprididae</taxon>
        <taxon>Notodromas</taxon>
    </lineage>
</organism>
<dbReference type="PROSITE" id="PS50001">
    <property type="entry name" value="SH2"/>
    <property type="match status" value="1"/>
</dbReference>
<evidence type="ECO:0000313" key="5">
    <source>
        <dbReference type="Proteomes" id="UP000678499"/>
    </source>
</evidence>
<dbReference type="SUPFAM" id="SSF55550">
    <property type="entry name" value="SH2 domain"/>
    <property type="match status" value="1"/>
</dbReference>
<dbReference type="GO" id="GO:0016477">
    <property type="term" value="P:cell migration"/>
    <property type="evidence" value="ECO:0007669"/>
    <property type="project" value="TreeGrafter"/>
</dbReference>
<dbReference type="Gene3D" id="3.30.505.10">
    <property type="entry name" value="SH2 domain"/>
    <property type="match status" value="1"/>
</dbReference>
<reference evidence="4" key="1">
    <citation type="submission" date="2020-11" db="EMBL/GenBank/DDBJ databases">
        <authorList>
            <person name="Tran Van P."/>
        </authorList>
    </citation>
    <scope>NUCLEOTIDE SEQUENCE</scope>
</reference>
<dbReference type="GO" id="GO:0005737">
    <property type="term" value="C:cytoplasm"/>
    <property type="evidence" value="ECO:0007669"/>
    <property type="project" value="TreeGrafter"/>
</dbReference>